<evidence type="ECO:0000313" key="2">
    <source>
        <dbReference type="EMBL" id="KAF4963547.1"/>
    </source>
</evidence>
<comment type="caution">
    <text evidence="2">The sequence shown here is derived from an EMBL/GenBank/DDBJ whole genome shotgun (WGS) entry which is preliminary data.</text>
</comment>
<organism evidence="2 3">
    <name type="scientific">Fusarium sarcochroum</name>
    <dbReference type="NCBI Taxonomy" id="1208366"/>
    <lineage>
        <taxon>Eukaryota</taxon>
        <taxon>Fungi</taxon>
        <taxon>Dikarya</taxon>
        <taxon>Ascomycota</taxon>
        <taxon>Pezizomycotina</taxon>
        <taxon>Sordariomycetes</taxon>
        <taxon>Hypocreomycetidae</taxon>
        <taxon>Hypocreales</taxon>
        <taxon>Nectriaceae</taxon>
        <taxon>Fusarium</taxon>
        <taxon>Fusarium lateritium species complex</taxon>
    </lineage>
</organism>
<keyword evidence="3" id="KW-1185">Reference proteome</keyword>
<protein>
    <submittedName>
        <fullName evidence="2">Uncharacterized protein</fullName>
    </submittedName>
</protein>
<reference evidence="2" key="1">
    <citation type="journal article" date="2020" name="BMC Genomics">
        <title>Correction to: Identification and distribution of gene clusters required for synthesis of sphingolipid metabolism inhibitors in diverse species of the filamentous fungus Fusarium.</title>
        <authorList>
            <person name="Kim H.S."/>
            <person name="Lohmar J.M."/>
            <person name="Busman M."/>
            <person name="Brown D.W."/>
            <person name="Naumann T.A."/>
            <person name="Divon H.H."/>
            <person name="Lysoe E."/>
            <person name="Uhlig S."/>
            <person name="Proctor R.H."/>
        </authorList>
    </citation>
    <scope>NUCLEOTIDE SEQUENCE</scope>
    <source>
        <strain evidence="2">NRRL 20472</strain>
    </source>
</reference>
<dbReference type="EMBL" id="JABEXW010000465">
    <property type="protein sequence ID" value="KAF4963547.1"/>
    <property type="molecule type" value="Genomic_DNA"/>
</dbReference>
<gene>
    <name evidence="2" type="ORF">FSARC_8452</name>
</gene>
<dbReference type="AlphaFoldDB" id="A0A8H4TT34"/>
<accession>A0A8H4TT34</accession>
<feature type="region of interest" description="Disordered" evidence="1">
    <location>
        <begin position="94"/>
        <end position="126"/>
    </location>
</feature>
<reference evidence="2" key="2">
    <citation type="submission" date="2020-05" db="EMBL/GenBank/DDBJ databases">
        <authorList>
            <person name="Kim H.-S."/>
            <person name="Proctor R.H."/>
            <person name="Brown D.W."/>
        </authorList>
    </citation>
    <scope>NUCLEOTIDE SEQUENCE</scope>
    <source>
        <strain evidence="2">NRRL 20472</strain>
    </source>
</reference>
<proteinExistence type="predicted"/>
<evidence type="ECO:0000256" key="1">
    <source>
        <dbReference type="SAM" id="MobiDB-lite"/>
    </source>
</evidence>
<dbReference type="Proteomes" id="UP000622797">
    <property type="component" value="Unassembled WGS sequence"/>
</dbReference>
<feature type="compositionally biased region" description="Acidic residues" evidence="1">
    <location>
        <begin position="96"/>
        <end position="110"/>
    </location>
</feature>
<name>A0A8H4TT34_9HYPO</name>
<evidence type="ECO:0000313" key="3">
    <source>
        <dbReference type="Proteomes" id="UP000622797"/>
    </source>
</evidence>
<sequence length="206" mass="22571">MKLVKPDSGSTGTVLVYNTDQVAGPVDEEAIHPEASNKGFDPDEEVYDMETAALSEVKSTYELGNSGSIFRLDGLKIIGCKRIRYRDLICQNTVDESSDTDASESVDNSDDSNANTNSHTADDSRGSGETVFCFDRSGHQFSTGQLIHIIAGVTSRGALSVLELGDSGPVICIRHFKVEEYNPVRYSAIAPDRRQQEHCRLRHSKL</sequence>